<keyword evidence="9" id="KW-0966">Cell projection</keyword>
<proteinExistence type="inferred from homology"/>
<keyword evidence="9" id="KW-0969">Cilium</keyword>
<dbReference type="NCBIfam" id="TIGR02488">
    <property type="entry name" value="flgG_G_neg"/>
    <property type="match status" value="1"/>
</dbReference>
<dbReference type="PANTHER" id="PTHR30435">
    <property type="entry name" value="FLAGELLAR PROTEIN"/>
    <property type="match status" value="1"/>
</dbReference>
<comment type="similarity">
    <text evidence="2 5">Belongs to the flagella basal body rod proteins family.</text>
</comment>
<dbReference type="OrthoDB" id="9804559at2"/>
<dbReference type="InterPro" id="IPR053967">
    <property type="entry name" value="LlgE_F_G-like_D1"/>
</dbReference>
<comment type="subunit">
    <text evidence="4 5">The basal body constitutes a major portion of the flagellar organelle and consists of four rings (L,P,S, and M) mounted on a central rod. The rod consists of about 26 subunits of FlgG in the distal portion, and FlgB, FlgC and FlgF are thought to build up the proximal portion of the rod with about 6 subunits each.</text>
</comment>
<evidence type="ECO:0000256" key="4">
    <source>
        <dbReference type="ARBA" id="ARBA00025933"/>
    </source>
</evidence>
<dbReference type="Pfam" id="PF00460">
    <property type="entry name" value="Flg_bb_rod"/>
    <property type="match status" value="1"/>
</dbReference>
<dbReference type="SUPFAM" id="SSF117143">
    <property type="entry name" value="Flagellar hook protein flgE"/>
    <property type="match status" value="1"/>
</dbReference>
<organism evidence="9 10">
    <name type="scientific">Halorhodospira halochloris</name>
    <name type="common">Ectothiorhodospira halochloris</name>
    <dbReference type="NCBI Taxonomy" id="1052"/>
    <lineage>
        <taxon>Bacteria</taxon>
        <taxon>Pseudomonadati</taxon>
        <taxon>Pseudomonadota</taxon>
        <taxon>Gammaproteobacteria</taxon>
        <taxon>Chromatiales</taxon>
        <taxon>Ectothiorhodospiraceae</taxon>
        <taxon>Halorhodospira</taxon>
    </lineage>
</organism>
<dbReference type="InterPro" id="IPR020013">
    <property type="entry name" value="Flagellar_FlgE/F/G"/>
</dbReference>
<dbReference type="KEGG" id="hhk:HH1059_21590"/>
<evidence type="ECO:0000313" key="10">
    <source>
        <dbReference type="Proteomes" id="UP000218890"/>
    </source>
</evidence>
<dbReference type="NCBIfam" id="TIGR03506">
    <property type="entry name" value="FlgEFG_subfam"/>
    <property type="match status" value="2"/>
</dbReference>
<dbReference type="PROSITE" id="PS00588">
    <property type="entry name" value="FLAGELLA_BB_ROD"/>
    <property type="match status" value="1"/>
</dbReference>
<name>A0A120N060_HALHR</name>
<feature type="domain" description="Flagellar hook protein FlgE/F/G-like D1" evidence="8">
    <location>
        <begin position="96"/>
        <end position="159"/>
    </location>
</feature>
<dbReference type="EMBL" id="AP017372">
    <property type="protein sequence ID" value="BAU58868.1"/>
    <property type="molecule type" value="Genomic_DNA"/>
</dbReference>
<comment type="subcellular location">
    <subcellularLocation>
        <location evidence="1 5">Bacterial flagellum basal body</location>
    </subcellularLocation>
</comment>
<dbReference type="Pfam" id="PF22692">
    <property type="entry name" value="LlgE_F_G_D1"/>
    <property type="match status" value="1"/>
</dbReference>
<protein>
    <recommendedName>
        <fullName evidence="5">Flagellar basal-body rod protein FlgF</fullName>
    </recommendedName>
    <alternativeName>
        <fullName evidence="5">Distal rod protein</fullName>
    </alternativeName>
    <alternativeName>
        <fullName evidence="5">Flagellar basal-body rod protein FlgG</fullName>
    </alternativeName>
</protein>
<dbReference type="InterPro" id="IPR012836">
    <property type="entry name" value="FlgF"/>
</dbReference>
<dbReference type="Proteomes" id="UP000218890">
    <property type="component" value="Chromosome"/>
</dbReference>
<dbReference type="PANTHER" id="PTHR30435:SF19">
    <property type="entry name" value="FLAGELLAR BASAL-BODY ROD PROTEIN FLGG"/>
    <property type="match status" value="1"/>
</dbReference>
<evidence type="ECO:0000259" key="8">
    <source>
        <dbReference type="Pfam" id="PF22692"/>
    </source>
</evidence>
<dbReference type="InterPro" id="IPR012834">
    <property type="entry name" value="FlgG_G_neg"/>
</dbReference>
<evidence type="ECO:0000256" key="3">
    <source>
        <dbReference type="ARBA" id="ARBA00023143"/>
    </source>
</evidence>
<evidence type="ECO:0000256" key="2">
    <source>
        <dbReference type="ARBA" id="ARBA00009677"/>
    </source>
</evidence>
<sequence length="261" mass="28108">MNPALWVAKTGLDAQQKSMQVTSNNLANVNTNGFKKDRANFEDLFYQTVRQPGGRSSQDTMLPSGLMLGTGSRVAGTEKIHSQGNIQQTERNLDVAIEGKGFFQILRPDGEVAYTRDGAFQLNEQGQLVTTGGYLLEPAIEVPQDAQSVTIGTDGTVTAKMPNQADPEELGQIELADFINPSGLEPVGENLFQETASSGAPVVGMPGEDAFGSVMQGALETSNVNIAEELVNMIETQRGFETNTRAISTTDQMLQFMTQNV</sequence>
<evidence type="ECO:0000259" key="6">
    <source>
        <dbReference type="Pfam" id="PF00460"/>
    </source>
</evidence>
<dbReference type="AlphaFoldDB" id="A0A120N060"/>
<evidence type="ECO:0000313" key="9">
    <source>
        <dbReference type="EMBL" id="BAU58868.1"/>
    </source>
</evidence>
<dbReference type="InterPro" id="IPR037925">
    <property type="entry name" value="FlgE/F/G-like"/>
</dbReference>
<dbReference type="GO" id="GO:0071978">
    <property type="term" value="P:bacterial-type flagellum-dependent swarming motility"/>
    <property type="evidence" value="ECO:0007669"/>
    <property type="project" value="TreeGrafter"/>
</dbReference>
<dbReference type="InterPro" id="IPR019776">
    <property type="entry name" value="Flagellar_basal_body_rod_CS"/>
</dbReference>
<keyword evidence="3 5" id="KW-0975">Bacterial flagellum</keyword>
<feature type="domain" description="Flagellar basal body rod protein N-terminal" evidence="6">
    <location>
        <begin position="7"/>
        <end position="35"/>
    </location>
</feature>
<keyword evidence="10" id="KW-1185">Reference proteome</keyword>
<gene>
    <name evidence="9" type="primary">flgG</name>
    <name evidence="9" type="ORF">HH1059_21590</name>
</gene>
<feature type="domain" description="Flagellar basal-body/hook protein C-terminal" evidence="7">
    <location>
        <begin position="215"/>
        <end position="259"/>
    </location>
</feature>
<evidence type="ECO:0000256" key="5">
    <source>
        <dbReference type="RuleBase" id="RU362116"/>
    </source>
</evidence>
<dbReference type="GO" id="GO:0009426">
    <property type="term" value="C:bacterial-type flagellum basal body, distal rod"/>
    <property type="evidence" value="ECO:0007669"/>
    <property type="project" value="UniProtKB-UniRule"/>
</dbReference>
<evidence type="ECO:0000256" key="1">
    <source>
        <dbReference type="ARBA" id="ARBA00004117"/>
    </source>
</evidence>
<accession>A0A120N060</accession>
<keyword evidence="9" id="KW-0282">Flagellum</keyword>
<dbReference type="RefSeq" id="WP_096410158.1">
    <property type="nucleotide sequence ID" value="NZ_AP017372.2"/>
</dbReference>
<comment type="subunit">
    <text evidence="5">The basal body constitutes a major portion of the flagellar organelle and consists of five rings (E,L,P,S, and M) mounted on a central rod. The rod consists of about 26 subunits of FlgG in the distal portion, and FlgB, FlgC and FlgF are thought to build up the proximal portion of the rod with about 6 subunits each.</text>
</comment>
<evidence type="ECO:0000259" key="7">
    <source>
        <dbReference type="Pfam" id="PF06429"/>
    </source>
</evidence>
<dbReference type="InterPro" id="IPR010930">
    <property type="entry name" value="Flg_bb/hook_C_dom"/>
</dbReference>
<reference evidence="9" key="1">
    <citation type="submission" date="2016-02" db="EMBL/GenBank/DDBJ databases">
        <title>Halorhodospira halochloris DSM-1059 complete genome, version 2.</title>
        <authorList>
            <person name="Tsukatani Y."/>
        </authorList>
    </citation>
    <scope>NUCLEOTIDE SEQUENCE</scope>
    <source>
        <strain evidence="9">DSM 1059</strain>
    </source>
</reference>
<dbReference type="NCBIfam" id="TIGR02490">
    <property type="entry name" value="flgF"/>
    <property type="match status" value="1"/>
</dbReference>
<dbReference type="Pfam" id="PF06429">
    <property type="entry name" value="Flg_bbr_C"/>
    <property type="match status" value="1"/>
</dbReference>
<dbReference type="InterPro" id="IPR001444">
    <property type="entry name" value="Flag_bb_rod_N"/>
</dbReference>